<dbReference type="PROSITE" id="PS00018">
    <property type="entry name" value="EF_HAND_1"/>
    <property type="match status" value="1"/>
</dbReference>
<dbReference type="InterPro" id="IPR018247">
    <property type="entry name" value="EF_Hand_1_Ca_BS"/>
</dbReference>
<name>A0A931D9D6_9MICC</name>
<dbReference type="InterPro" id="IPR025247">
    <property type="entry name" value="EcoRI-like_methylase"/>
</dbReference>
<dbReference type="Pfam" id="PF13651">
    <property type="entry name" value="EcoRI_methylase"/>
    <property type="match status" value="1"/>
</dbReference>
<sequence>MAEKSRNSSLTAAKKAKNDEFYTQWADIEREMNAYLEYDPDVFRGKTVLLPCDDPEWSNFAKFFALHFSDYGLKKLISTSYAPNSNPNVKDVYAPTLFEFDDPKFDETKTRENGKKFVLDANDLNGDGRVDIDDLTWEYLEGDGDFRSPEVTELRDEADFVITNPPFSLFRDFLGWLVEGDVRFSIVGNSNAITYREVFPLIKGNKLWKGATANSTDMVFGVPKGTAVKEADRQKAERMGYASNDEYDFTRLGNSCWFTNIEHGRRHEPLQLMTTADNAKFSRHKDVRDSNYATYDNFEAIEVPYVDAIPSDHQGIMGVPITFLDKYNPDQFEILGTTEGDYPATKKYAKKKRVVNGVPQKSNTGTMSGVIRESEFGKGTYFDVGYPVRAVYKRILIRHRNEANGNLRVVFGEGTGLQDVEVESPNSTVNVRKVTDEQGNTRLVAEGGSAE</sequence>
<gene>
    <name evidence="1" type="ORF">IW252_001169</name>
</gene>
<evidence type="ECO:0000313" key="1">
    <source>
        <dbReference type="EMBL" id="MBG6084402.1"/>
    </source>
</evidence>
<evidence type="ECO:0000313" key="2">
    <source>
        <dbReference type="Proteomes" id="UP000625033"/>
    </source>
</evidence>
<dbReference type="EMBL" id="JADOTZ010000001">
    <property type="protein sequence ID" value="MBG6084402.1"/>
    <property type="molecule type" value="Genomic_DNA"/>
</dbReference>
<protein>
    <recommendedName>
        <fullName evidence="3">DNA methyltransferase</fullName>
    </recommendedName>
</protein>
<organism evidence="1 2">
    <name type="scientific">Zhihengliuella flava</name>
    <dbReference type="NCBI Taxonomy" id="1285193"/>
    <lineage>
        <taxon>Bacteria</taxon>
        <taxon>Bacillati</taxon>
        <taxon>Actinomycetota</taxon>
        <taxon>Actinomycetes</taxon>
        <taxon>Micrococcales</taxon>
        <taxon>Micrococcaceae</taxon>
        <taxon>Zhihengliuella</taxon>
    </lineage>
</organism>
<keyword evidence="2" id="KW-1185">Reference proteome</keyword>
<comment type="caution">
    <text evidence="1">The sequence shown here is derived from an EMBL/GenBank/DDBJ whole genome shotgun (WGS) entry which is preliminary data.</text>
</comment>
<accession>A0A931D9D6</accession>
<dbReference type="AlphaFoldDB" id="A0A931D9D6"/>
<proteinExistence type="predicted"/>
<dbReference type="RefSeq" id="WP_331271460.1">
    <property type="nucleotide sequence ID" value="NZ_JADOTZ010000001.1"/>
</dbReference>
<reference evidence="1" key="1">
    <citation type="submission" date="2020-11" db="EMBL/GenBank/DDBJ databases">
        <title>Sequencing the genomes of 1000 actinobacteria strains.</title>
        <authorList>
            <person name="Klenk H.-P."/>
        </authorList>
    </citation>
    <scope>NUCLEOTIDE SEQUENCE</scope>
    <source>
        <strain evidence="1">DSM 26152</strain>
    </source>
</reference>
<dbReference type="Proteomes" id="UP000625033">
    <property type="component" value="Unassembled WGS sequence"/>
</dbReference>
<evidence type="ECO:0008006" key="3">
    <source>
        <dbReference type="Google" id="ProtNLM"/>
    </source>
</evidence>